<evidence type="ECO:0000313" key="6">
    <source>
        <dbReference type="EMBL" id="CAG5917343.1"/>
    </source>
</evidence>
<organism evidence="6 7">
    <name type="scientific">Menidia menidia</name>
    <name type="common">Atlantic silverside</name>
    <dbReference type="NCBI Taxonomy" id="238744"/>
    <lineage>
        <taxon>Eukaryota</taxon>
        <taxon>Metazoa</taxon>
        <taxon>Chordata</taxon>
        <taxon>Craniata</taxon>
        <taxon>Vertebrata</taxon>
        <taxon>Euteleostomi</taxon>
        <taxon>Actinopterygii</taxon>
        <taxon>Neopterygii</taxon>
        <taxon>Teleostei</taxon>
        <taxon>Neoteleostei</taxon>
        <taxon>Acanthomorphata</taxon>
        <taxon>Ovalentaria</taxon>
        <taxon>Atherinomorphae</taxon>
        <taxon>Atheriniformes</taxon>
        <taxon>Atherinopsidae</taxon>
        <taxon>Menidiinae</taxon>
        <taxon>Menidia</taxon>
    </lineage>
</organism>
<dbReference type="InterPro" id="IPR006703">
    <property type="entry name" value="G_AIG1"/>
</dbReference>
<evidence type="ECO:0000259" key="5">
    <source>
        <dbReference type="Pfam" id="PF04548"/>
    </source>
</evidence>
<dbReference type="InterPro" id="IPR045058">
    <property type="entry name" value="GIMA/IAN/Toc"/>
</dbReference>
<evidence type="ECO:0000313" key="7">
    <source>
        <dbReference type="Proteomes" id="UP000677803"/>
    </source>
</evidence>
<proteinExistence type="inferred from homology"/>
<evidence type="ECO:0000256" key="3">
    <source>
        <dbReference type="ARBA" id="ARBA00023134"/>
    </source>
</evidence>
<accession>A0A8S4AZD6</accession>
<keyword evidence="7" id="KW-1185">Reference proteome</keyword>
<dbReference type="GO" id="GO:0005525">
    <property type="term" value="F:GTP binding"/>
    <property type="evidence" value="ECO:0007669"/>
    <property type="project" value="UniProtKB-KW"/>
</dbReference>
<evidence type="ECO:0000256" key="2">
    <source>
        <dbReference type="ARBA" id="ARBA00022741"/>
    </source>
</evidence>
<dbReference type="InterPro" id="IPR027417">
    <property type="entry name" value="P-loop_NTPase"/>
</dbReference>
<comment type="similarity">
    <text evidence="1">Belongs to the TRAFAC class TrmE-Era-EngA-EngB-Septin-like GTPase superfamily. AIG1/Toc34/Toc159-like paraseptin GTPase family. IAN subfamily.</text>
</comment>
<feature type="domain" description="AIG1-type G" evidence="5">
    <location>
        <begin position="87"/>
        <end position="262"/>
    </location>
</feature>
<dbReference type="PANTHER" id="PTHR10903:SF170">
    <property type="entry name" value="GTPASE IMAP FAMILY MEMBER 7"/>
    <property type="match status" value="1"/>
</dbReference>
<keyword evidence="3" id="KW-0342">GTP-binding</keyword>
<evidence type="ECO:0000256" key="4">
    <source>
        <dbReference type="SAM" id="MobiDB-lite"/>
    </source>
</evidence>
<feature type="region of interest" description="Disordered" evidence="4">
    <location>
        <begin position="1"/>
        <end position="48"/>
    </location>
</feature>
<dbReference type="Proteomes" id="UP000677803">
    <property type="component" value="Unassembled WGS sequence"/>
</dbReference>
<dbReference type="AlphaFoldDB" id="A0A8S4AZD6"/>
<reference evidence="6" key="1">
    <citation type="submission" date="2021-05" db="EMBL/GenBank/DDBJ databases">
        <authorList>
            <person name="Tigano A."/>
        </authorList>
    </citation>
    <scope>NUCLEOTIDE SEQUENCE</scope>
</reference>
<protein>
    <submittedName>
        <fullName evidence="6">(Atlantic silverside) hypothetical protein</fullName>
    </submittedName>
</protein>
<keyword evidence="2" id="KW-0547">Nucleotide-binding</keyword>
<comment type="caution">
    <text evidence="6">The sequence shown here is derived from an EMBL/GenBank/DDBJ whole genome shotgun (WGS) entry which is preliminary data.</text>
</comment>
<dbReference type="OrthoDB" id="8954335at2759"/>
<sequence>MLRAAPRLIPPQRSERLQPRHRLPGGTVTGGGGPRPAAPRAQPRGHGAELQHIHGGRMASGFAPPGRYLGARRGSIGLLPPNLSELRAVLLGDSWTENCSVANLLLGEAAFNSEEEPKSCVRVHGLIKGTKALLVNTPNIFCAAISEHKLTELVEGCVRLSAPGPHLFLLVVQPESFTEERKHRLCRALQLFSDASFHHSLVLTSAPKKGSSLYHYSIPSSWSSLQEVIRRCNRTSLKLRGLQLPALVENMKLILKQNDGRHVVSGHLRMEARREAPVALGAGPAAGESYRAN</sequence>
<evidence type="ECO:0000256" key="1">
    <source>
        <dbReference type="ARBA" id="ARBA00008535"/>
    </source>
</evidence>
<dbReference type="Gene3D" id="3.40.50.300">
    <property type="entry name" value="P-loop containing nucleotide triphosphate hydrolases"/>
    <property type="match status" value="1"/>
</dbReference>
<gene>
    <name evidence="6" type="ORF">MMEN_LOCUS10064</name>
</gene>
<name>A0A8S4AZD6_9TELE</name>
<dbReference type="PANTHER" id="PTHR10903">
    <property type="entry name" value="GTPASE, IMAP FAMILY MEMBER-RELATED"/>
    <property type="match status" value="1"/>
</dbReference>
<dbReference type="Pfam" id="PF04548">
    <property type="entry name" value="AIG1"/>
    <property type="match status" value="1"/>
</dbReference>
<dbReference type="EMBL" id="CAJRST010011112">
    <property type="protein sequence ID" value="CAG5917343.1"/>
    <property type="molecule type" value="Genomic_DNA"/>
</dbReference>